<protein>
    <submittedName>
        <fullName evidence="3">Chitin-binding type-2 domain-containing protein</fullName>
    </submittedName>
</protein>
<dbReference type="AlphaFoldDB" id="A0A183FJF7"/>
<gene>
    <name evidence="1" type="ORF">HPBE_LOCUS7145</name>
</gene>
<keyword evidence="2" id="KW-1185">Reference proteome</keyword>
<dbReference type="Proteomes" id="UP000050761">
    <property type="component" value="Unassembled WGS sequence"/>
</dbReference>
<proteinExistence type="predicted"/>
<accession>A0A183FJF7</accession>
<reference evidence="3" key="2">
    <citation type="submission" date="2019-09" db="UniProtKB">
        <authorList>
            <consortium name="WormBaseParasite"/>
        </authorList>
    </citation>
    <scope>IDENTIFICATION</scope>
</reference>
<evidence type="ECO:0000313" key="3">
    <source>
        <dbReference type="WBParaSite" id="HPBE_0000714401-mRNA-1"/>
    </source>
</evidence>
<evidence type="ECO:0000313" key="1">
    <source>
        <dbReference type="EMBL" id="VDO71116.1"/>
    </source>
</evidence>
<sequence length="202" mass="22289">MSHDARCACVPLPSAFPETRLNERPNKVQLGKLQRGHKAAAPANLPSSHPNRRDMRVYAAVLVLSFRLSLGTSSPEGRAVEKRQSRYICGTEPYRFHSDVREFSAVFERASGCLHADLPRSACNAYTLCPNGGVKTFVGCSTNVQCQIHDADTVCIGEWGLFIARALTHLPLRAANIPFRFVLLYVASCSGEHHLSSIVRLR</sequence>
<evidence type="ECO:0000313" key="2">
    <source>
        <dbReference type="Proteomes" id="UP000050761"/>
    </source>
</evidence>
<accession>A0A3P7XC41</accession>
<name>A0A183FJF7_HELPZ</name>
<organism evidence="2 3">
    <name type="scientific">Heligmosomoides polygyrus</name>
    <name type="common">Parasitic roundworm</name>
    <dbReference type="NCBI Taxonomy" id="6339"/>
    <lineage>
        <taxon>Eukaryota</taxon>
        <taxon>Metazoa</taxon>
        <taxon>Ecdysozoa</taxon>
        <taxon>Nematoda</taxon>
        <taxon>Chromadorea</taxon>
        <taxon>Rhabditida</taxon>
        <taxon>Rhabditina</taxon>
        <taxon>Rhabditomorpha</taxon>
        <taxon>Strongyloidea</taxon>
        <taxon>Heligmosomidae</taxon>
        <taxon>Heligmosomoides</taxon>
    </lineage>
</organism>
<dbReference type="WBParaSite" id="HPBE_0000714401-mRNA-1">
    <property type="protein sequence ID" value="HPBE_0000714401-mRNA-1"/>
    <property type="gene ID" value="HPBE_0000714401"/>
</dbReference>
<dbReference type="EMBL" id="UZAH01025823">
    <property type="protein sequence ID" value="VDO71116.1"/>
    <property type="molecule type" value="Genomic_DNA"/>
</dbReference>
<reference evidence="1 2" key="1">
    <citation type="submission" date="2018-11" db="EMBL/GenBank/DDBJ databases">
        <authorList>
            <consortium name="Pathogen Informatics"/>
        </authorList>
    </citation>
    <scope>NUCLEOTIDE SEQUENCE [LARGE SCALE GENOMIC DNA]</scope>
</reference>
<dbReference type="OrthoDB" id="5804567at2759"/>